<dbReference type="Pfam" id="PF14938">
    <property type="entry name" value="SNAP"/>
    <property type="match status" value="1"/>
</dbReference>
<evidence type="ECO:0000256" key="5">
    <source>
        <dbReference type="ARBA" id="ARBA00022927"/>
    </source>
</evidence>
<feature type="region of interest" description="Disordered" evidence="7">
    <location>
        <begin position="530"/>
        <end position="556"/>
    </location>
</feature>
<comment type="subcellular location">
    <subcellularLocation>
        <location evidence="1">Membrane</location>
        <topology evidence="1">Peripheral membrane protein</topology>
    </subcellularLocation>
</comment>
<feature type="compositionally biased region" description="Low complexity" evidence="7">
    <location>
        <begin position="301"/>
        <end position="310"/>
    </location>
</feature>
<gene>
    <name evidence="8" type="ORF">Rt10032_c10g4230</name>
</gene>
<comment type="caution">
    <text evidence="8">The sequence shown here is derived from an EMBL/GenBank/DDBJ whole genome shotgun (WGS) entry which is preliminary data.</text>
</comment>
<evidence type="ECO:0000256" key="3">
    <source>
        <dbReference type="ARBA" id="ARBA00022448"/>
    </source>
</evidence>
<dbReference type="CDD" id="cd15832">
    <property type="entry name" value="SNAP"/>
    <property type="match status" value="1"/>
</dbReference>
<dbReference type="InterPro" id="IPR011990">
    <property type="entry name" value="TPR-like_helical_dom_sf"/>
</dbReference>
<proteinExistence type="inferred from homology"/>
<dbReference type="SUPFAM" id="SSF48452">
    <property type="entry name" value="TPR-like"/>
    <property type="match status" value="1"/>
</dbReference>
<dbReference type="GO" id="GO:0031201">
    <property type="term" value="C:SNARE complex"/>
    <property type="evidence" value="ECO:0007669"/>
    <property type="project" value="TreeGrafter"/>
</dbReference>
<evidence type="ECO:0000313" key="8">
    <source>
        <dbReference type="EMBL" id="GEM10213.1"/>
    </source>
</evidence>
<evidence type="ECO:0000256" key="7">
    <source>
        <dbReference type="SAM" id="MobiDB-lite"/>
    </source>
</evidence>
<dbReference type="PANTHER" id="PTHR13768:SF8">
    <property type="entry name" value="ALPHA-SOLUBLE NSF ATTACHMENT PROTEIN"/>
    <property type="match status" value="1"/>
</dbReference>
<dbReference type="InterPro" id="IPR000744">
    <property type="entry name" value="NSF_attach"/>
</dbReference>
<dbReference type="GO" id="GO:0006886">
    <property type="term" value="P:intracellular protein transport"/>
    <property type="evidence" value="ECO:0007669"/>
    <property type="project" value="InterPro"/>
</dbReference>
<dbReference type="Gene3D" id="1.25.40.10">
    <property type="entry name" value="Tetratricopeptide repeat domain"/>
    <property type="match status" value="1"/>
</dbReference>
<dbReference type="GO" id="GO:0005483">
    <property type="term" value="F:soluble NSF attachment protein activity"/>
    <property type="evidence" value="ECO:0007669"/>
    <property type="project" value="TreeGrafter"/>
</dbReference>
<dbReference type="FunFam" id="1.25.40.10:FF:000049">
    <property type="entry name" value="Alpha-soluble NSF attachment protein-like"/>
    <property type="match status" value="1"/>
</dbReference>
<dbReference type="EMBL" id="BJWK01000010">
    <property type="protein sequence ID" value="GEM10213.1"/>
    <property type="molecule type" value="Genomic_DNA"/>
</dbReference>
<keyword evidence="5" id="KW-0653">Protein transport</keyword>
<evidence type="ECO:0000256" key="2">
    <source>
        <dbReference type="ARBA" id="ARBA00010050"/>
    </source>
</evidence>
<evidence type="ECO:0000256" key="1">
    <source>
        <dbReference type="ARBA" id="ARBA00004170"/>
    </source>
</evidence>
<comment type="similarity">
    <text evidence="2">Belongs to the SNAP family.</text>
</comment>
<reference evidence="8 9" key="1">
    <citation type="submission" date="2019-07" db="EMBL/GenBank/DDBJ databases">
        <title>Rhodotorula toruloides NBRC10032 genome sequencing.</title>
        <authorList>
            <person name="Shida Y."/>
            <person name="Takaku H."/>
            <person name="Ogasawara W."/>
            <person name="Mori K."/>
        </authorList>
    </citation>
    <scope>NUCLEOTIDE SEQUENCE [LARGE SCALE GENOMIC DNA]</scope>
    <source>
        <strain evidence="8 9">NBRC10032</strain>
    </source>
</reference>
<protein>
    <submittedName>
        <fullName evidence="8">Vesicular-fusion protein Sec17</fullName>
    </submittedName>
</protein>
<organism evidence="8 9">
    <name type="scientific">Rhodotorula toruloides</name>
    <name type="common">Yeast</name>
    <name type="synonym">Rhodosporidium toruloides</name>
    <dbReference type="NCBI Taxonomy" id="5286"/>
    <lineage>
        <taxon>Eukaryota</taxon>
        <taxon>Fungi</taxon>
        <taxon>Dikarya</taxon>
        <taxon>Basidiomycota</taxon>
        <taxon>Pucciniomycotina</taxon>
        <taxon>Microbotryomycetes</taxon>
        <taxon>Sporidiobolales</taxon>
        <taxon>Sporidiobolaceae</taxon>
        <taxon>Rhodotorula</taxon>
    </lineage>
</organism>
<dbReference type="PRINTS" id="PR00448">
    <property type="entry name" value="NSFATTACHMNT"/>
</dbReference>
<feature type="region of interest" description="Disordered" evidence="7">
    <location>
        <begin position="287"/>
        <end position="319"/>
    </location>
</feature>
<dbReference type="GO" id="GO:0035494">
    <property type="term" value="P:SNARE complex disassembly"/>
    <property type="evidence" value="ECO:0007669"/>
    <property type="project" value="TreeGrafter"/>
</dbReference>
<feature type="region of interest" description="Disordered" evidence="7">
    <location>
        <begin position="1"/>
        <end position="24"/>
    </location>
</feature>
<dbReference type="GO" id="GO:0005774">
    <property type="term" value="C:vacuolar membrane"/>
    <property type="evidence" value="ECO:0007669"/>
    <property type="project" value="TreeGrafter"/>
</dbReference>
<sequence>MSSQGDQLRQKADKKASSSSGFSFFSSSTAKFEEAHDLYQSAGNAYKMDNMHKEAGDCFCKAAEMALKNDEKDDAANDFWTASKSYKKSHPELAVAALQRTIQLYKEKGRFRQAADRHKEIAAILQQEGGDMAGALEAYEAAGNIYSNEDAMASANACYKEAAELAATLGQYPRAIEHFEKVAQQSLGSALTRYGVKEHYLKAGMCWLATGDVVSTKRAIDNYTSADPSFATTRECQFLNGITEAFDAGDAEGFTAHVAEFDRADNPTVQEQLAEAREEIRRLQGQIDRLTQENAYRDSSEPSSSASDDPPFNHQAPHLPSLFRPRAARVPIPSCPLGPGNPYIYSYPNTPYEHIQYDSPSCLSSLDPTPVAQPTSLPVASASQSNFTHWQRQALYPSWPTSHVRHQTYPPSHPYELAHLVPAHPQAFQSRQSSSPLYQPYTSDSTEASAFAGPSTVTLPYYASNIAQAPAQNFTTLEQAILLPPQPRATHLQAAESTPTPTASALRPVATALLGDFNGGAEQWTGQVPMYGRGQESSGLGGGPWAAPRVKEEPGD</sequence>
<keyword evidence="3" id="KW-0813">Transport</keyword>
<evidence type="ECO:0000256" key="6">
    <source>
        <dbReference type="ARBA" id="ARBA00023136"/>
    </source>
</evidence>
<dbReference type="AlphaFoldDB" id="A0A511KIL1"/>
<accession>A0A511KIL1</accession>
<evidence type="ECO:0000256" key="4">
    <source>
        <dbReference type="ARBA" id="ARBA00022892"/>
    </source>
</evidence>
<evidence type="ECO:0000313" key="9">
    <source>
        <dbReference type="Proteomes" id="UP000321518"/>
    </source>
</evidence>
<dbReference type="Proteomes" id="UP000321518">
    <property type="component" value="Unassembled WGS sequence"/>
</dbReference>
<keyword evidence="4" id="KW-0931">ER-Golgi transport</keyword>
<dbReference type="PANTHER" id="PTHR13768">
    <property type="entry name" value="SOLUBLE NSF ATTACHMENT PROTEIN SNAP"/>
    <property type="match status" value="1"/>
</dbReference>
<dbReference type="OrthoDB" id="9984275at2759"/>
<dbReference type="GO" id="GO:0019905">
    <property type="term" value="F:syntaxin binding"/>
    <property type="evidence" value="ECO:0007669"/>
    <property type="project" value="TreeGrafter"/>
</dbReference>
<keyword evidence="6" id="KW-0472">Membrane</keyword>
<name>A0A511KIL1_RHOTO</name>